<evidence type="ECO:0000313" key="1">
    <source>
        <dbReference type="EMBL" id="KAJ9071305.1"/>
    </source>
</evidence>
<dbReference type="Proteomes" id="UP001165960">
    <property type="component" value="Unassembled WGS sequence"/>
</dbReference>
<accession>A0ACC2T9J7</accession>
<dbReference type="EMBL" id="QTSX02003305">
    <property type="protein sequence ID" value="KAJ9071305.1"/>
    <property type="molecule type" value="Genomic_DNA"/>
</dbReference>
<gene>
    <name evidence="1" type="ORF">DSO57_1038232</name>
</gene>
<organism evidence="1 2">
    <name type="scientific">Entomophthora muscae</name>
    <dbReference type="NCBI Taxonomy" id="34485"/>
    <lineage>
        <taxon>Eukaryota</taxon>
        <taxon>Fungi</taxon>
        <taxon>Fungi incertae sedis</taxon>
        <taxon>Zoopagomycota</taxon>
        <taxon>Entomophthoromycotina</taxon>
        <taxon>Entomophthoromycetes</taxon>
        <taxon>Entomophthorales</taxon>
        <taxon>Entomophthoraceae</taxon>
        <taxon>Entomophthora</taxon>
    </lineage>
</organism>
<comment type="caution">
    <text evidence="1">The sequence shown here is derived from an EMBL/GenBank/DDBJ whole genome shotgun (WGS) entry which is preliminary data.</text>
</comment>
<sequence>MVYPTNWDSATLTKKRGEVHHHVYPNHLDTLVVNSLPPLALDRTIFPRRTKKSAQKPVKPLNSLEDLAHTIDERFVMTYPSQVTIFWLGPVHT</sequence>
<reference evidence="1" key="1">
    <citation type="submission" date="2022-04" db="EMBL/GenBank/DDBJ databases">
        <title>Genome of the entomopathogenic fungus Entomophthora muscae.</title>
        <authorList>
            <person name="Elya C."/>
            <person name="Lovett B.R."/>
            <person name="Lee E."/>
            <person name="Macias A.M."/>
            <person name="Hajek A.E."/>
            <person name="De Bivort B.L."/>
            <person name="Kasson M.T."/>
            <person name="De Fine Licht H.H."/>
            <person name="Stajich J.E."/>
        </authorList>
    </citation>
    <scope>NUCLEOTIDE SEQUENCE</scope>
    <source>
        <strain evidence="1">Berkeley</strain>
    </source>
</reference>
<protein>
    <submittedName>
        <fullName evidence="1">Uncharacterized protein</fullName>
    </submittedName>
</protein>
<proteinExistence type="predicted"/>
<keyword evidence="2" id="KW-1185">Reference proteome</keyword>
<evidence type="ECO:0000313" key="2">
    <source>
        <dbReference type="Proteomes" id="UP001165960"/>
    </source>
</evidence>
<name>A0ACC2T9J7_9FUNG</name>